<dbReference type="PANTHER" id="PTHR46635">
    <property type="entry name" value="GLYCOSYL TRANSFERASE FAMILY 1 PROTEIN"/>
    <property type="match status" value="1"/>
</dbReference>
<keyword evidence="1" id="KW-0808">Transferase</keyword>
<dbReference type="Proteomes" id="UP000824469">
    <property type="component" value="Unassembled WGS sequence"/>
</dbReference>
<keyword evidence="3" id="KW-1133">Transmembrane helix</keyword>
<organism evidence="5 6">
    <name type="scientific">Taxus chinensis</name>
    <name type="common">Chinese yew</name>
    <name type="synonym">Taxus wallichiana var. chinensis</name>
    <dbReference type="NCBI Taxonomy" id="29808"/>
    <lineage>
        <taxon>Eukaryota</taxon>
        <taxon>Viridiplantae</taxon>
        <taxon>Streptophyta</taxon>
        <taxon>Embryophyta</taxon>
        <taxon>Tracheophyta</taxon>
        <taxon>Spermatophyta</taxon>
        <taxon>Pinopsida</taxon>
        <taxon>Pinidae</taxon>
        <taxon>Conifers II</taxon>
        <taxon>Cupressales</taxon>
        <taxon>Taxaceae</taxon>
        <taxon>Taxus</taxon>
    </lineage>
</organism>
<proteinExistence type="predicted"/>
<keyword evidence="1" id="KW-0328">Glycosyltransferase</keyword>
<dbReference type="Pfam" id="PF00534">
    <property type="entry name" value="Glycos_transf_1"/>
    <property type="match status" value="1"/>
</dbReference>
<evidence type="ECO:0000313" key="5">
    <source>
        <dbReference type="EMBL" id="KAH9310555.1"/>
    </source>
</evidence>
<feature type="transmembrane region" description="Helical" evidence="3">
    <location>
        <begin position="60"/>
        <end position="76"/>
    </location>
</feature>
<dbReference type="SUPFAM" id="SSF53756">
    <property type="entry name" value="UDP-Glycosyltransferase/glycogen phosphorylase"/>
    <property type="match status" value="1"/>
</dbReference>
<dbReference type="EMBL" id="JAHRHJ020000006">
    <property type="protein sequence ID" value="KAH9310555.1"/>
    <property type="molecule type" value="Genomic_DNA"/>
</dbReference>
<dbReference type="GO" id="GO:0016757">
    <property type="term" value="F:glycosyltransferase activity"/>
    <property type="evidence" value="ECO:0007669"/>
    <property type="project" value="UniProtKB-KW"/>
</dbReference>
<keyword evidence="3" id="KW-0812">Transmembrane</keyword>
<feature type="domain" description="Glycosyl transferase family 1" evidence="4">
    <location>
        <begin position="389"/>
        <end position="491"/>
    </location>
</feature>
<dbReference type="InterPro" id="IPR001296">
    <property type="entry name" value="Glyco_trans_1"/>
</dbReference>
<feature type="coiled-coil region" evidence="2">
    <location>
        <begin position="609"/>
        <end position="638"/>
    </location>
</feature>
<keyword evidence="2" id="KW-0175">Coiled coil</keyword>
<evidence type="ECO:0000256" key="1">
    <source>
        <dbReference type="ARBA" id="ARBA00022676"/>
    </source>
</evidence>
<comment type="caution">
    <text evidence="5">The sequence shown here is derived from an EMBL/GenBank/DDBJ whole genome shotgun (WGS) entry which is preliminary data.</text>
</comment>
<keyword evidence="3" id="KW-0472">Membrane</keyword>
<accession>A0AA38FUY8</accession>
<dbReference type="OMA" id="HETGHCI"/>
<evidence type="ECO:0000313" key="6">
    <source>
        <dbReference type="Proteomes" id="UP000824469"/>
    </source>
</evidence>
<protein>
    <recommendedName>
        <fullName evidence="4">Glycosyl transferase family 1 domain-containing protein</fullName>
    </recommendedName>
</protein>
<keyword evidence="6" id="KW-1185">Reference proteome</keyword>
<sequence length="1109" mass="126196">MGESLPFKRLPHNGDSNGLAYCSANSNGTKAQQYALKGRSNSGRAGGSAKFVFESWRRKVIVCIIIVIFAAANFIIQCRLGQNPPLVEQQPNSAEIRLSENPTQIVKFVPNIILQKFRAKNGGINFTEDLEQKRRIPIRPPSLALVCTELYKGSNNLLLLSVANGLQSVGYVLELFSLQDGPVRGVWEKMGVTVNILQSNSPQAFMVDWLNYDGVVVSSVEAKNVISCLMQDPFRMVPVVWIIHENTLGMRLRLYTSKEYKKCISEWKSAFGRANVVVFPDYAMAMMYSILDSGNFFVIPGSPKETWEAEHFMAMHTRHEVQSKLGFTSDNFVIVVVGSPFSYPDIWKEHALVMQAIVPLITKFNTDDAMNSSLKIAVVNNNLNSTYGVALQAIALQLGFPTGLVQYASADDDVNSVISIADMVVYGSFHEEQAFPSILLQAMSFEKPIIAPNLTNFQKYIEDGIHGLLFPLGNVQMMTKALALAISSGKLSLLAQNIALAGRLHARDLMASDAIEGYSAILENVLQFPSEVAVPHPVSKIPEAIKGAWQWQLIEESSESENVYSKHDSKKNTIIFQVEEFWTKSPSAEDFKLNVSSIQEETFSLSDWKEEKEKEMAEDIERREEEELEDRRERIKRTWEDVYRSAKRAERTKSELHERDDGELERTGQLLCIYEPYHGQGAWPFLHHRALYRGIGLSTKGRRPGADDIDAPARLTLLNDAYYRDALCEYGAFFAIANRVDRIHKNSWIGFQSWRAVGRKVSLSVSGEKALTEVIQRGKHGDAVYFWARMDKDTRTGTGGAALQGQEGFWPFCDAINAGNCRAVFSDTLKRMYGVYNTSMAVPPMPSEGGSWSVVHSWAMPTRSFLELVMFARMFVDALDAQHYSEHHDNEKCCLSISKDPHCYCRILELLMNVWAYHSARRMIYVNPETGQMQEQHKLKGRRGQMWVKWFNFSLLKSMDEDLAEDSEHSTHRWLWPLTGEVYWQGIYERERQHRNRLKMEKKKKSKDKLVRMRSRYRQKSLGKYVKPPAEENSNSTERYVKLPPEEFSNSTETYVELPVEEFSNSTETYVNLADEFSNRTETYVNPAEEFLNSTETWDPLLDEDNYVI</sequence>
<evidence type="ECO:0000259" key="4">
    <source>
        <dbReference type="Pfam" id="PF00534"/>
    </source>
</evidence>
<dbReference type="Gene3D" id="3.40.50.2000">
    <property type="entry name" value="Glycogen Phosphorylase B"/>
    <property type="match status" value="1"/>
</dbReference>
<dbReference type="AlphaFoldDB" id="A0AA38FUY8"/>
<dbReference type="PANTHER" id="PTHR46635:SF1">
    <property type="entry name" value="GLYCOSYL TRANSFERASE FAMILY 1 PROTEIN"/>
    <property type="match status" value="1"/>
</dbReference>
<gene>
    <name evidence="5" type="ORF">KI387_025590</name>
</gene>
<evidence type="ECO:0000256" key="2">
    <source>
        <dbReference type="SAM" id="Coils"/>
    </source>
</evidence>
<evidence type="ECO:0000256" key="3">
    <source>
        <dbReference type="SAM" id="Phobius"/>
    </source>
</evidence>
<reference evidence="5 6" key="1">
    <citation type="journal article" date="2021" name="Nat. Plants">
        <title>The Taxus genome provides insights into paclitaxel biosynthesis.</title>
        <authorList>
            <person name="Xiong X."/>
            <person name="Gou J."/>
            <person name="Liao Q."/>
            <person name="Li Y."/>
            <person name="Zhou Q."/>
            <person name="Bi G."/>
            <person name="Li C."/>
            <person name="Du R."/>
            <person name="Wang X."/>
            <person name="Sun T."/>
            <person name="Guo L."/>
            <person name="Liang H."/>
            <person name="Lu P."/>
            <person name="Wu Y."/>
            <person name="Zhang Z."/>
            <person name="Ro D.K."/>
            <person name="Shang Y."/>
            <person name="Huang S."/>
            <person name="Yan J."/>
        </authorList>
    </citation>
    <scope>NUCLEOTIDE SEQUENCE [LARGE SCALE GENOMIC DNA]</scope>
    <source>
        <strain evidence="5">Ta-2019</strain>
    </source>
</reference>
<name>A0AA38FUY8_TAXCH</name>